<accession>A0ABD0L5D1</accession>
<keyword evidence="3" id="KW-1185">Reference proteome</keyword>
<reference evidence="2 3" key="1">
    <citation type="journal article" date="2023" name="Sci. Data">
        <title>Genome assembly of the Korean intertidal mud-creeper Batillaria attramentaria.</title>
        <authorList>
            <person name="Patra A.K."/>
            <person name="Ho P.T."/>
            <person name="Jun S."/>
            <person name="Lee S.J."/>
            <person name="Kim Y."/>
            <person name="Won Y.J."/>
        </authorList>
    </citation>
    <scope>NUCLEOTIDE SEQUENCE [LARGE SCALE GENOMIC DNA]</scope>
    <source>
        <strain evidence="2">Wonlab-2016</strain>
    </source>
</reference>
<evidence type="ECO:0000313" key="3">
    <source>
        <dbReference type="Proteomes" id="UP001519460"/>
    </source>
</evidence>
<evidence type="ECO:0000313" key="2">
    <source>
        <dbReference type="EMBL" id="KAK7494262.1"/>
    </source>
</evidence>
<organism evidence="2 3">
    <name type="scientific">Batillaria attramentaria</name>
    <dbReference type="NCBI Taxonomy" id="370345"/>
    <lineage>
        <taxon>Eukaryota</taxon>
        <taxon>Metazoa</taxon>
        <taxon>Spiralia</taxon>
        <taxon>Lophotrochozoa</taxon>
        <taxon>Mollusca</taxon>
        <taxon>Gastropoda</taxon>
        <taxon>Caenogastropoda</taxon>
        <taxon>Sorbeoconcha</taxon>
        <taxon>Cerithioidea</taxon>
        <taxon>Batillariidae</taxon>
        <taxon>Batillaria</taxon>
    </lineage>
</organism>
<dbReference type="AlphaFoldDB" id="A0ABD0L5D1"/>
<name>A0ABD0L5D1_9CAEN</name>
<dbReference type="EMBL" id="JACVVK020000085">
    <property type="protein sequence ID" value="KAK7494262.1"/>
    <property type="molecule type" value="Genomic_DNA"/>
</dbReference>
<comment type="caution">
    <text evidence="2">The sequence shown here is derived from an EMBL/GenBank/DDBJ whole genome shotgun (WGS) entry which is preliminary data.</text>
</comment>
<dbReference type="Proteomes" id="UP001519460">
    <property type="component" value="Unassembled WGS sequence"/>
</dbReference>
<sequence length="66" mass="7498">MITKDICQETCAPYVKARLLESMPCHRTRRLEMHEIWRLSPLDMPSNAGRGSSSQPVEPGSQGAWR</sequence>
<evidence type="ECO:0000256" key="1">
    <source>
        <dbReference type="SAM" id="MobiDB-lite"/>
    </source>
</evidence>
<gene>
    <name evidence="2" type="ORF">BaRGS_00014544</name>
</gene>
<protein>
    <submittedName>
        <fullName evidence="2">Uncharacterized protein</fullName>
    </submittedName>
</protein>
<feature type="region of interest" description="Disordered" evidence="1">
    <location>
        <begin position="42"/>
        <end position="66"/>
    </location>
</feature>
<proteinExistence type="predicted"/>